<dbReference type="RefSeq" id="WP_094019632.1">
    <property type="nucleotide sequence ID" value="NZ_FXYF01000002.1"/>
</dbReference>
<feature type="region of interest" description="Disordered" evidence="1">
    <location>
        <begin position="1"/>
        <end position="22"/>
    </location>
</feature>
<dbReference type="InterPro" id="IPR006342">
    <property type="entry name" value="FkbM_mtfrase"/>
</dbReference>
<name>A0A238K2C2_9RHOB</name>
<dbReference type="EMBL" id="FXYF01000002">
    <property type="protein sequence ID" value="SMX36086.1"/>
    <property type="molecule type" value="Genomic_DNA"/>
</dbReference>
<accession>A0A238K2C2</accession>
<dbReference type="Pfam" id="PF05050">
    <property type="entry name" value="Methyltransf_21"/>
    <property type="match status" value="1"/>
</dbReference>
<feature type="compositionally biased region" description="Basic and acidic residues" evidence="1">
    <location>
        <begin position="1"/>
        <end position="13"/>
    </location>
</feature>
<evidence type="ECO:0000256" key="1">
    <source>
        <dbReference type="SAM" id="MobiDB-lite"/>
    </source>
</evidence>
<reference evidence="3 4" key="1">
    <citation type="submission" date="2017-05" db="EMBL/GenBank/DDBJ databases">
        <authorList>
            <person name="Song R."/>
            <person name="Chenine A.L."/>
            <person name="Ruprecht R.M."/>
        </authorList>
    </citation>
    <scope>NUCLEOTIDE SEQUENCE [LARGE SCALE GENOMIC DNA]</scope>
    <source>
        <strain evidence="3 4">CECT 8898</strain>
    </source>
</reference>
<dbReference type="SUPFAM" id="SSF53335">
    <property type="entry name" value="S-adenosyl-L-methionine-dependent methyltransferases"/>
    <property type="match status" value="1"/>
</dbReference>
<gene>
    <name evidence="3" type="ORF">MAA8898_00747</name>
</gene>
<protein>
    <recommendedName>
        <fullName evidence="2">Methyltransferase FkbM domain-containing protein</fullName>
    </recommendedName>
</protein>
<dbReference type="CDD" id="cd02440">
    <property type="entry name" value="AdoMet_MTases"/>
    <property type="match status" value="1"/>
</dbReference>
<organism evidence="3 4">
    <name type="scientific">Maliponia aquimaris</name>
    <dbReference type="NCBI Taxonomy" id="1673631"/>
    <lineage>
        <taxon>Bacteria</taxon>
        <taxon>Pseudomonadati</taxon>
        <taxon>Pseudomonadota</taxon>
        <taxon>Alphaproteobacteria</taxon>
        <taxon>Rhodobacterales</taxon>
        <taxon>Paracoccaceae</taxon>
        <taxon>Maliponia</taxon>
    </lineage>
</organism>
<evidence type="ECO:0000259" key="2">
    <source>
        <dbReference type="Pfam" id="PF05050"/>
    </source>
</evidence>
<dbReference type="AlphaFoldDB" id="A0A238K2C2"/>
<dbReference type="InterPro" id="IPR029063">
    <property type="entry name" value="SAM-dependent_MTases_sf"/>
</dbReference>
<dbReference type="Gene3D" id="3.40.50.150">
    <property type="entry name" value="Vaccinia Virus protein VP39"/>
    <property type="match status" value="1"/>
</dbReference>
<dbReference type="NCBIfam" id="TIGR01444">
    <property type="entry name" value="fkbM_fam"/>
    <property type="match status" value="1"/>
</dbReference>
<dbReference type="Proteomes" id="UP000207598">
    <property type="component" value="Unassembled WGS sequence"/>
</dbReference>
<sequence>MDGSETPERDPYLHSRGMKIPKHPQITRGRTRAALKQDGYERKECDAVLRVVREGDRVLELGGGIGYMSTLLSVKKKVASVVSYEANPALIPYIRSMHAANGVENVDLRNALLSPELGDPVPFYVRRNFLASSMDRDADPDTVTEEVQIMRHAIGPVLEDVRPDVLVCDIEGAEAHLLPAGDWSSLRVAVIELHPQWIGQSGVQAVFDAMQRAGLTYFPRASEAKVVTFRKDW</sequence>
<evidence type="ECO:0000313" key="4">
    <source>
        <dbReference type="Proteomes" id="UP000207598"/>
    </source>
</evidence>
<keyword evidence="4" id="KW-1185">Reference proteome</keyword>
<evidence type="ECO:0000313" key="3">
    <source>
        <dbReference type="EMBL" id="SMX36086.1"/>
    </source>
</evidence>
<proteinExistence type="predicted"/>
<dbReference type="OrthoDB" id="456767at2"/>
<feature type="domain" description="Methyltransferase FkbM" evidence="2">
    <location>
        <begin position="77"/>
        <end position="213"/>
    </location>
</feature>